<dbReference type="AlphaFoldDB" id="A0A0K9PGL3"/>
<organism evidence="4 5">
    <name type="scientific">Zostera marina</name>
    <name type="common">Eelgrass</name>
    <dbReference type="NCBI Taxonomy" id="29655"/>
    <lineage>
        <taxon>Eukaryota</taxon>
        <taxon>Viridiplantae</taxon>
        <taxon>Streptophyta</taxon>
        <taxon>Embryophyta</taxon>
        <taxon>Tracheophyta</taxon>
        <taxon>Spermatophyta</taxon>
        <taxon>Magnoliopsida</taxon>
        <taxon>Liliopsida</taxon>
        <taxon>Zosteraceae</taxon>
        <taxon>Zostera</taxon>
    </lineage>
</organism>
<evidence type="ECO:0000259" key="3">
    <source>
        <dbReference type="Pfam" id="PF20235"/>
    </source>
</evidence>
<dbReference type="STRING" id="29655.A0A0K9PGL3"/>
<feature type="compositionally biased region" description="Basic residues" evidence="2">
    <location>
        <begin position="7"/>
        <end position="20"/>
    </location>
</feature>
<dbReference type="EMBL" id="LFYR01000915">
    <property type="protein sequence ID" value="KMZ67370.1"/>
    <property type="molecule type" value="Genomic_DNA"/>
</dbReference>
<feature type="coiled-coil region" evidence="1">
    <location>
        <begin position="437"/>
        <end position="513"/>
    </location>
</feature>
<gene>
    <name evidence="4" type="ORF">ZOSMA_26G01200</name>
</gene>
<evidence type="ECO:0000256" key="2">
    <source>
        <dbReference type="SAM" id="MobiDB-lite"/>
    </source>
</evidence>
<protein>
    <submittedName>
        <fullName evidence="4">RING/U-box superfamily protein</fullName>
    </submittedName>
</protein>
<reference evidence="5" key="1">
    <citation type="journal article" date="2016" name="Nature">
        <title>The genome of the seagrass Zostera marina reveals angiosperm adaptation to the sea.</title>
        <authorList>
            <person name="Olsen J.L."/>
            <person name="Rouze P."/>
            <person name="Verhelst B."/>
            <person name="Lin Y.-C."/>
            <person name="Bayer T."/>
            <person name="Collen J."/>
            <person name="Dattolo E."/>
            <person name="De Paoli E."/>
            <person name="Dittami S."/>
            <person name="Maumus F."/>
            <person name="Michel G."/>
            <person name="Kersting A."/>
            <person name="Lauritano C."/>
            <person name="Lohaus R."/>
            <person name="Toepel M."/>
            <person name="Tonon T."/>
            <person name="Vanneste K."/>
            <person name="Amirebrahimi M."/>
            <person name="Brakel J."/>
            <person name="Bostroem C."/>
            <person name="Chovatia M."/>
            <person name="Grimwood J."/>
            <person name="Jenkins J.W."/>
            <person name="Jueterbock A."/>
            <person name="Mraz A."/>
            <person name="Stam W.T."/>
            <person name="Tice H."/>
            <person name="Bornberg-Bauer E."/>
            <person name="Green P.J."/>
            <person name="Pearson G.A."/>
            <person name="Procaccini G."/>
            <person name="Duarte C.M."/>
            <person name="Schmutz J."/>
            <person name="Reusch T.B.H."/>
            <person name="Van de Peer Y."/>
        </authorList>
    </citation>
    <scope>NUCLEOTIDE SEQUENCE [LARGE SCALE GENOMIC DNA]</scope>
    <source>
        <strain evidence="5">cv. Finnish</strain>
    </source>
</reference>
<dbReference type="OrthoDB" id="1711136at2759"/>
<dbReference type="OMA" id="RAEALWC"/>
<feature type="region of interest" description="Disordered" evidence="2">
    <location>
        <begin position="1"/>
        <end position="47"/>
    </location>
</feature>
<keyword evidence="5" id="KW-1185">Reference proteome</keyword>
<dbReference type="InterPro" id="IPR046934">
    <property type="entry name" value="PIR2-like"/>
</dbReference>
<name>A0A0K9PGL3_ZOSMR</name>
<evidence type="ECO:0000313" key="4">
    <source>
        <dbReference type="EMBL" id="KMZ67370.1"/>
    </source>
</evidence>
<dbReference type="PANTHER" id="PTHR46405:SF3">
    <property type="entry name" value="RING_U-BOX SUPERFAMILY PROTEIN"/>
    <property type="match status" value="1"/>
</dbReference>
<comment type="caution">
    <text evidence="4">The sequence shown here is derived from an EMBL/GenBank/DDBJ whole genome shotgun (WGS) entry which is preliminary data.</text>
</comment>
<evidence type="ECO:0000256" key="1">
    <source>
        <dbReference type="SAM" id="Coils"/>
    </source>
</evidence>
<proteinExistence type="predicted"/>
<sequence>MGCNAKSSHRKSRHSRKQQHHQATVKSSTKSVTESNPKPRHDIAATPSSMINPEVFTGCADSIGDDGGGFLTEDQLEDVLLNTVDLIYKDVFAKLACMGYDEDVALNAVLHNGHCYGSMDVLTNIIHNALVYLNFTASTDYDDGSDDECEGSTSASEIPSATEASSFDFAFSDLGHLQQYSIAGMICLIQEVRPHLSRGDAMWCLLMCDLKVNRAKTFSVPTCLSHVVPVLSSAQPLASDGESGSAIPYNPCIFHGDCNGEDGLSDCSKQFNIPASVRSFFTRNASMSVSGVPSPCQNFSMPTPHVMHKDLDGSPSSFDHLSLHKKPNENGVDGKGEYDVVSSVLKALERVTLEDEKVEDNTQDTKKEMIMGLVNQIRDLEGQVNERKEWAQQKAMQAAQKLSSDLNELRILRMEREANQRMKKGKQTLEDSTMKQLSEMENALRKASGQVDRANAIVSQLEAENATIRAEMEASKLSAAESVKACLELTKKEKKSIKRLQAWEKQKEKLQEQIADEK</sequence>
<accession>A0A0K9PGL3</accession>
<evidence type="ECO:0000313" key="5">
    <source>
        <dbReference type="Proteomes" id="UP000036987"/>
    </source>
</evidence>
<dbReference type="PANTHER" id="PTHR46405">
    <property type="entry name" value="OS05G0141500 PROTEIN"/>
    <property type="match status" value="1"/>
</dbReference>
<dbReference type="Pfam" id="PF20235">
    <property type="entry name" value="PIR2-like_helical"/>
    <property type="match status" value="1"/>
</dbReference>
<feature type="domain" description="PIR2-like helical" evidence="3">
    <location>
        <begin position="83"/>
        <end position="215"/>
    </location>
</feature>
<dbReference type="InterPro" id="IPR046527">
    <property type="entry name" value="PIR2-like_helical"/>
</dbReference>
<dbReference type="Proteomes" id="UP000036987">
    <property type="component" value="Unassembled WGS sequence"/>
</dbReference>
<feature type="compositionally biased region" description="Low complexity" evidence="2">
    <location>
        <begin position="21"/>
        <end position="33"/>
    </location>
</feature>
<keyword evidence="1" id="KW-0175">Coiled coil</keyword>